<protein>
    <submittedName>
        <fullName evidence="1">Uncharacterized protein</fullName>
    </submittedName>
</protein>
<evidence type="ECO:0000313" key="1">
    <source>
        <dbReference type="EMBL" id="KLO04213.1"/>
    </source>
</evidence>
<reference evidence="1 2" key="1">
    <citation type="submission" date="2015-04" db="EMBL/GenBank/DDBJ databases">
        <title>Complete genome sequence of Schizopora paradoxa KUC8140, a cosmopolitan wood degrader in East Asia.</title>
        <authorList>
            <consortium name="DOE Joint Genome Institute"/>
            <person name="Min B."/>
            <person name="Park H."/>
            <person name="Jang Y."/>
            <person name="Kim J.-J."/>
            <person name="Kim K.H."/>
            <person name="Pangilinan J."/>
            <person name="Lipzen A."/>
            <person name="Riley R."/>
            <person name="Grigoriev I.V."/>
            <person name="Spatafora J.W."/>
            <person name="Choi I.-G."/>
        </authorList>
    </citation>
    <scope>NUCLEOTIDE SEQUENCE [LARGE SCALE GENOMIC DNA]</scope>
    <source>
        <strain evidence="1 2">KUC8140</strain>
    </source>
</reference>
<proteinExistence type="predicted"/>
<organism evidence="1 2">
    <name type="scientific">Schizopora paradoxa</name>
    <dbReference type="NCBI Taxonomy" id="27342"/>
    <lineage>
        <taxon>Eukaryota</taxon>
        <taxon>Fungi</taxon>
        <taxon>Dikarya</taxon>
        <taxon>Basidiomycota</taxon>
        <taxon>Agaricomycotina</taxon>
        <taxon>Agaricomycetes</taxon>
        <taxon>Hymenochaetales</taxon>
        <taxon>Schizoporaceae</taxon>
        <taxon>Schizopora</taxon>
    </lineage>
</organism>
<gene>
    <name evidence="1" type="ORF">SCHPADRAFT_989933</name>
</gene>
<dbReference type="AlphaFoldDB" id="A0A0H2R3Z2"/>
<accession>A0A0H2R3Z2</accession>
<dbReference type="InParanoid" id="A0A0H2R3Z2"/>
<sequence length="324" mass="37177">MRKEDSTKYMRRHFHIKSTRWAEGGIKLMRLEVACHMGCREKMQIDLTERLVELRTPEGRREESWKRDGRLGYVRTVSSLMSFILGAHTSRSISHDTSIEILHRHFRRFLADAPVTSLFNRQQQSLDDTELMDEMKVVVKRARRASATFHIALYQRYIPLHEGELPAFALLYASPLAVHGFQVPRHFATSTSTLSHEGALEIGRKVRRGEDGEDVVASLNGHVTDGDCFNSSSTTTRPRQNSGKNLRGRMKVYYGDGRISGWVGSRGWRMKRRVAFGRRIDSFLRRQQYGSIGYVSPVTRDRTMLNTLVSTRESMRTACAAPDR</sequence>
<keyword evidence="2" id="KW-1185">Reference proteome</keyword>
<name>A0A0H2R3Z2_9AGAM</name>
<evidence type="ECO:0000313" key="2">
    <source>
        <dbReference type="Proteomes" id="UP000053477"/>
    </source>
</evidence>
<dbReference type="EMBL" id="KQ086644">
    <property type="protein sequence ID" value="KLO04213.1"/>
    <property type="molecule type" value="Genomic_DNA"/>
</dbReference>
<dbReference type="Proteomes" id="UP000053477">
    <property type="component" value="Unassembled WGS sequence"/>
</dbReference>